<dbReference type="PRINTS" id="PR00111">
    <property type="entry name" value="ABHYDROLASE"/>
</dbReference>
<name>A0ABQ5QFQ6_9BACT</name>
<evidence type="ECO:0000259" key="1">
    <source>
        <dbReference type="Pfam" id="PF00561"/>
    </source>
</evidence>
<dbReference type="Pfam" id="PF00561">
    <property type="entry name" value="Abhydrolase_1"/>
    <property type="match status" value="1"/>
</dbReference>
<organism evidence="2 3">
    <name type="scientific">Geothrix limicola</name>
    <dbReference type="NCBI Taxonomy" id="2927978"/>
    <lineage>
        <taxon>Bacteria</taxon>
        <taxon>Pseudomonadati</taxon>
        <taxon>Acidobacteriota</taxon>
        <taxon>Holophagae</taxon>
        <taxon>Holophagales</taxon>
        <taxon>Holophagaceae</taxon>
        <taxon>Geothrix</taxon>
    </lineage>
</organism>
<dbReference type="InterPro" id="IPR029058">
    <property type="entry name" value="AB_hydrolase_fold"/>
</dbReference>
<dbReference type="SUPFAM" id="SSF53474">
    <property type="entry name" value="alpha/beta-Hydrolases"/>
    <property type="match status" value="1"/>
</dbReference>
<accession>A0ABQ5QFQ6</accession>
<sequence length="285" mass="30741">MMTLINGHQVAYTDEGKGPPLVFVHGFPLNRSCWSKQVECFKSRNRVIALDLPGFGASEAERGPATMNHFAEGIFTLCQYLQTGPIVLVGHSMGGYIALAFAQAYPVFLRGLVLVGTRAGRDEPEVASARRMRARAVQQAGIGSVVTDMAPKMLSAINTDLDMARQVRDTMASSSSEGVVSALLGMADRPDRRAQLASIQVPTLVVAGADDTLIPMRESVDMAETIPEARLVVIPKAGHLVAYEQPGPFNEALASWLDSSPRGRQIFPLVRQDSQLRTVPEGVTP</sequence>
<dbReference type="InterPro" id="IPR000073">
    <property type="entry name" value="AB_hydrolase_1"/>
</dbReference>
<gene>
    <name evidence="2" type="ORF">GETHLI_19000</name>
</gene>
<reference evidence="2 3" key="1">
    <citation type="journal article" date="2023" name="Antonie Van Leeuwenhoek">
        <title>Mesoterricola silvestris gen. nov., sp. nov., Mesoterricola sediminis sp. nov., Geothrix oryzae sp. nov., Geothrix edaphica sp. nov., Geothrix rubra sp. nov., and Geothrix limicola sp. nov., six novel members of Acidobacteriota isolated from soils.</title>
        <authorList>
            <person name="Itoh H."/>
            <person name="Sugisawa Y."/>
            <person name="Mise K."/>
            <person name="Xu Z."/>
            <person name="Kuniyasu M."/>
            <person name="Ushijima N."/>
            <person name="Kawano K."/>
            <person name="Kobayashi E."/>
            <person name="Shiratori Y."/>
            <person name="Masuda Y."/>
            <person name="Senoo K."/>
        </authorList>
    </citation>
    <scope>NUCLEOTIDE SEQUENCE [LARGE SCALE GENOMIC DNA]</scope>
    <source>
        <strain evidence="2 3">Red804</strain>
    </source>
</reference>
<dbReference type="EMBL" id="BSDE01000003">
    <property type="protein sequence ID" value="GLH73398.1"/>
    <property type="molecule type" value="Genomic_DNA"/>
</dbReference>
<protein>
    <submittedName>
        <fullName evidence="2">Alpha/beta hydrolase</fullName>
    </submittedName>
</protein>
<keyword evidence="3" id="KW-1185">Reference proteome</keyword>
<evidence type="ECO:0000313" key="2">
    <source>
        <dbReference type="EMBL" id="GLH73398.1"/>
    </source>
</evidence>
<keyword evidence="2" id="KW-0378">Hydrolase</keyword>
<proteinExistence type="predicted"/>
<comment type="caution">
    <text evidence="2">The sequence shown here is derived from an EMBL/GenBank/DDBJ whole genome shotgun (WGS) entry which is preliminary data.</text>
</comment>
<dbReference type="PANTHER" id="PTHR46438">
    <property type="entry name" value="ALPHA/BETA-HYDROLASES SUPERFAMILY PROTEIN"/>
    <property type="match status" value="1"/>
</dbReference>
<dbReference type="Gene3D" id="3.40.50.1820">
    <property type="entry name" value="alpha/beta hydrolase"/>
    <property type="match status" value="1"/>
</dbReference>
<dbReference type="GO" id="GO:0016787">
    <property type="term" value="F:hydrolase activity"/>
    <property type="evidence" value="ECO:0007669"/>
    <property type="project" value="UniProtKB-KW"/>
</dbReference>
<evidence type="ECO:0000313" key="3">
    <source>
        <dbReference type="Proteomes" id="UP001165069"/>
    </source>
</evidence>
<dbReference type="Proteomes" id="UP001165069">
    <property type="component" value="Unassembled WGS sequence"/>
</dbReference>
<feature type="domain" description="AB hydrolase-1" evidence="1">
    <location>
        <begin position="19"/>
        <end position="245"/>
    </location>
</feature>
<dbReference type="RefSeq" id="WP_285574409.1">
    <property type="nucleotide sequence ID" value="NZ_BSDE01000003.1"/>
</dbReference>